<evidence type="ECO:0000313" key="1">
    <source>
        <dbReference type="EMBL" id="KOO36884.1"/>
    </source>
</evidence>
<dbReference type="EMBL" id="LILD01000003">
    <property type="protein sequence ID" value="KOO36884.1"/>
    <property type="molecule type" value="Genomic_DNA"/>
</dbReference>
<dbReference type="PATRIC" id="fig|136160.3.peg.4131"/>
<accession>A0A0M0KDL6</accession>
<reference evidence="1" key="1">
    <citation type="submission" date="2015-08" db="EMBL/GenBank/DDBJ databases">
        <title>Complete DNA Sequence of Pseudomonas syringae pv. actinidiae, the Causal Agent of Kiwifruit Canker Disease.</title>
        <authorList>
            <person name="Rikkerink E.H.A."/>
            <person name="Fineran P.C."/>
        </authorList>
    </citation>
    <scope>NUCLEOTIDE SEQUENCE</scope>
    <source>
        <strain evidence="1">DSM 13666</strain>
    </source>
</reference>
<dbReference type="AlphaFoldDB" id="A0A0M0KDL6"/>
<name>A0A0M0KDL6_ALKHA</name>
<dbReference type="GeneID" id="87595850"/>
<comment type="caution">
    <text evidence="1">The sequence shown here is derived from an EMBL/GenBank/DDBJ whole genome shotgun (WGS) entry which is preliminary data.</text>
</comment>
<proteinExistence type="predicted"/>
<evidence type="ECO:0008006" key="2">
    <source>
        <dbReference type="Google" id="ProtNLM"/>
    </source>
</evidence>
<sequence length="167" mass="19535">MIRSYFLKPQYDVGLSVADSTFDQYFFPTNHIEEARKWLPLGQPIFLGTFRMFIEDEPLFDRVYIDSIDSFWFGMLSALEALQTETEASFPFTYQPFDFQLKRNEQTLTLLLSHDSSELERCAVPLSTMNMLLTGAEEFFQDCHAIGLTVIDAEYQEITQRIERLKK</sequence>
<organism evidence="1">
    <name type="scientific">Halalkalibacterium halodurans</name>
    <name type="common">Bacillus halodurans</name>
    <dbReference type="NCBI Taxonomy" id="86665"/>
    <lineage>
        <taxon>Bacteria</taxon>
        <taxon>Bacillati</taxon>
        <taxon>Bacillota</taxon>
        <taxon>Bacilli</taxon>
        <taxon>Bacillales</taxon>
        <taxon>Bacillaceae</taxon>
        <taxon>Halalkalibacterium (ex Joshi et al. 2022)</taxon>
    </lineage>
</organism>
<gene>
    <name evidence="1" type="ORF">AMD02_15945</name>
</gene>
<protein>
    <recommendedName>
        <fullName evidence="2">Immunity protein 42</fullName>
    </recommendedName>
</protein>
<dbReference type="RefSeq" id="WP_010896475.1">
    <property type="nucleotide sequence ID" value="NZ_CP040441.1"/>
</dbReference>